<dbReference type="HOGENOM" id="CLU_077889_0_0_6"/>
<dbReference type="InterPro" id="IPR029059">
    <property type="entry name" value="AB_hydrolase_5"/>
</dbReference>
<accession>A4BEQ9</accession>
<keyword evidence="3" id="KW-1185">Reference proteome</keyword>
<evidence type="ECO:0000313" key="3">
    <source>
        <dbReference type="Proteomes" id="UP000005953"/>
    </source>
</evidence>
<dbReference type="GO" id="GO:0016787">
    <property type="term" value="F:hydrolase activity"/>
    <property type="evidence" value="ECO:0007669"/>
    <property type="project" value="InterPro"/>
</dbReference>
<reference evidence="2 3" key="1">
    <citation type="submission" date="2006-02" db="EMBL/GenBank/DDBJ databases">
        <authorList>
            <person name="Pinhassi J."/>
            <person name="Pedros-Alio C."/>
            <person name="Ferriera S."/>
            <person name="Johnson J."/>
            <person name="Kravitz S."/>
            <person name="Halpern A."/>
            <person name="Remington K."/>
            <person name="Beeson K."/>
            <person name="Tran B."/>
            <person name="Rogers Y.-H."/>
            <person name="Friedman R."/>
            <person name="Venter J.C."/>
        </authorList>
    </citation>
    <scope>NUCLEOTIDE SEQUENCE [LARGE SCALE GENOMIC DNA]</scope>
    <source>
        <strain evidence="2 3">MED297</strain>
    </source>
</reference>
<gene>
    <name evidence="2" type="ORF">MED297_02662</name>
</gene>
<evidence type="ECO:0000313" key="2">
    <source>
        <dbReference type="EMBL" id="EAR09486.1"/>
    </source>
</evidence>
<protein>
    <recommendedName>
        <fullName evidence="1">Alpha/beta hydrolase fold-5 domain-containing protein</fullName>
    </recommendedName>
</protein>
<dbReference type="EMBL" id="AAOE01000010">
    <property type="protein sequence ID" value="EAR09486.1"/>
    <property type="molecule type" value="Genomic_DNA"/>
</dbReference>
<feature type="domain" description="Alpha/beta hydrolase fold-5" evidence="1">
    <location>
        <begin position="40"/>
        <end position="205"/>
    </location>
</feature>
<proteinExistence type="predicted"/>
<dbReference type="Gene3D" id="3.40.50.1820">
    <property type="entry name" value="alpha/beta hydrolase"/>
    <property type="match status" value="1"/>
</dbReference>
<dbReference type="STRING" id="314283.MED297_02662"/>
<name>A4BEQ9_9GAMM</name>
<dbReference type="Proteomes" id="UP000005953">
    <property type="component" value="Unassembled WGS sequence"/>
</dbReference>
<sequence>MLAPSYPAASAITEQPSYQTSLSETTGWLVFSPTTPVSTGVVFYPGGKVQPEAYAPLAETISQTLNATVIIVPMPLNLAVLGASRGEEVPDAFPSIQHWFIGGHSLGGTMAASRVYKHPERWDGLVLLASYPQDSHDLSQLDLPVISIIGDRDGLINQDTWRASLQRLPATAQRGVIPGGNHAGFADYGPQEQDNFAGISPEQQRAMTAEFLADWLSEESHSSP</sequence>
<dbReference type="Pfam" id="PF12695">
    <property type="entry name" value="Abhydrolase_5"/>
    <property type="match status" value="1"/>
</dbReference>
<comment type="caution">
    <text evidence="2">The sequence shown here is derived from an EMBL/GenBank/DDBJ whole genome shotgun (WGS) entry which is preliminary data.</text>
</comment>
<evidence type="ECO:0000259" key="1">
    <source>
        <dbReference type="Pfam" id="PF12695"/>
    </source>
</evidence>
<organism evidence="2 3">
    <name type="scientific">Reinekea blandensis MED297</name>
    <dbReference type="NCBI Taxonomy" id="314283"/>
    <lineage>
        <taxon>Bacteria</taxon>
        <taxon>Pseudomonadati</taxon>
        <taxon>Pseudomonadota</taxon>
        <taxon>Gammaproteobacteria</taxon>
        <taxon>Oceanospirillales</taxon>
        <taxon>Saccharospirillaceae</taxon>
        <taxon>Reinekea</taxon>
    </lineage>
</organism>
<dbReference type="AlphaFoldDB" id="A4BEQ9"/>
<dbReference type="SUPFAM" id="SSF53474">
    <property type="entry name" value="alpha/beta-Hydrolases"/>
    <property type="match status" value="1"/>
</dbReference>
<dbReference type="InterPro" id="IPR029058">
    <property type="entry name" value="AB_hydrolase_fold"/>
</dbReference>